<dbReference type="SUPFAM" id="SSF55486">
    <property type="entry name" value="Metalloproteases ('zincins'), catalytic domain"/>
    <property type="match status" value="1"/>
</dbReference>
<reference evidence="2 3" key="2">
    <citation type="journal article" date="2022" name="Mar. Drugs">
        <title>Bioassay-Guided Fractionation Leads to the Detection of Cholic Acid Generated by the Rare Thalassomonas sp.</title>
        <authorList>
            <person name="Pheiffer F."/>
            <person name="Schneider Y.K."/>
            <person name="Hansen E.H."/>
            <person name="Andersen J.H."/>
            <person name="Isaksson J."/>
            <person name="Busche T."/>
            <person name="R C."/>
            <person name="Kalinowski J."/>
            <person name="Zyl L.V."/>
            <person name="Trindade M."/>
        </authorList>
    </citation>
    <scope>NUCLEOTIDE SEQUENCE [LARGE SCALE GENOMIC DNA]</scope>
    <source>
        <strain evidence="2 3">A5K-106</strain>
    </source>
</reference>
<feature type="chain" id="PRO_5041950176" description="Peptidyl-Asp metalloendopeptidase" evidence="1">
    <location>
        <begin position="22"/>
        <end position="416"/>
    </location>
</feature>
<accession>A0AAE9YLL7</accession>
<feature type="signal peptide" evidence="1">
    <location>
        <begin position="1"/>
        <end position="21"/>
    </location>
</feature>
<dbReference type="RefSeq" id="WP_044831987.1">
    <property type="nucleotide sequence ID" value="NZ_CP059735.1"/>
</dbReference>
<keyword evidence="1" id="KW-0732">Signal</keyword>
<evidence type="ECO:0000313" key="2">
    <source>
        <dbReference type="EMBL" id="WDD97485.1"/>
    </source>
</evidence>
<proteinExistence type="predicted"/>
<evidence type="ECO:0000313" key="3">
    <source>
        <dbReference type="Proteomes" id="UP000032568"/>
    </source>
</evidence>
<dbReference type="Pfam" id="PF13688">
    <property type="entry name" value="Reprolysin_5"/>
    <property type="match status" value="1"/>
</dbReference>
<reference evidence="2 3" key="1">
    <citation type="journal article" date="2015" name="Genome Announc.">
        <title>Draft Genome Sequences of Marine Isolates of Thalassomonas viridans and Thalassomonas actiniarum.</title>
        <authorList>
            <person name="Olonade I."/>
            <person name="van Zyl L.J."/>
            <person name="Trindade M."/>
        </authorList>
    </citation>
    <scope>NUCLEOTIDE SEQUENCE [LARGE SCALE GENOMIC DNA]</scope>
    <source>
        <strain evidence="2 3">A5K-106</strain>
    </source>
</reference>
<sequence length="416" mass="44514">MIKSKIALALGLSLLTSAAMAAKPVNSIMNASAQANAWGKDRVLQNIAGKAQSRAIDLVELDAQSIMLDSDEISLSVNGRDLTILKNSAKQTGNGTLIWAGNILETASATTGLDPRNSVTFVRNNNKVTANIRLEGELYQLRPLAGSGHALITVDESQAPADHPAEFDHIAKAAKQDMKAAIQAKPGTDPGTPPDPGPTETIRIMVHYTPAAAAASGDINGLIDLAIAETNQGYANAGVTINMELAGKYQVNYTESGNFETDLARYRETSDGVMDSIHNTRDQISADVGMLMIDNGQYCGLASGIGSTAETAFAAVHYDCATGYYSFGHEVGHLQSARHDPKNDPTKTPYAYGHGYQADRAGWRTIMAYNCRRGCTRINYWSNPFVQYNGDVMGTEASSFNALVLNTTKTEIAAFR</sequence>
<dbReference type="Proteomes" id="UP000032568">
    <property type="component" value="Chromosome"/>
</dbReference>
<dbReference type="EMBL" id="CP059735">
    <property type="protein sequence ID" value="WDD97485.1"/>
    <property type="molecule type" value="Genomic_DNA"/>
</dbReference>
<organism evidence="2 3">
    <name type="scientific">Thalassomonas actiniarum</name>
    <dbReference type="NCBI Taxonomy" id="485447"/>
    <lineage>
        <taxon>Bacteria</taxon>
        <taxon>Pseudomonadati</taxon>
        <taxon>Pseudomonadota</taxon>
        <taxon>Gammaproteobacteria</taxon>
        <taxon>Alteromonadales</taxon>
        <taxon>Colwelliaceae</taxon>
        <taxon>Thalassomonas</taxon>
    </lineage>
</organism>
<gene>
    <name evidence="2" type="ORF">SG35_019475</name>
</gene>
<dbReference type="KEGG" id="tact:SG35_019475"/>
<name>A0AAE9YLL7_9GAMM</name>
<dbReference type="AlphaFoldDB" id="A0AAE9YLL7"/>
<evidence type="ECO:0008006" key="4">
    <source>
        <dbReference type="Google" id="ProtNLM"/>
    </source>
</evidence>
<protein>
    <recommendedName>
        <fullName evidence="4">Peptidyl-Asp metalloendopeptidase</fullName>
    </recommendedName>
</protein>
<keyword evidence="3" id="KW-1185">Reference proteome</keyword>
<evidence type="ECO:0000256" key="1">
    <source>
        <dbReference type="SAM" id="SignalP"/>
    </source>
</evidence>